<comment type="caution">
    <text evidence="2">The sequence shown here is derived from an EMBL/GenBank/DDBJ whole genome shotgun (WGS) entry which is preliminary data.</text>
</comment>
<name>A0ABT8CA58_9BACT</name>
<evidence type="ECO:0000313" key="2">
    <source>
        <dbReference type="EMBL" id="MDN3689256.1"/>
    </source>
</evidence>
<dbReference type="InterPro" id="IPR023210">
    <property type="entry name" value="NADP_OxRdtase_dom"/>
</dbReference>
<dbReference type="SUPFAM" id="SSF51430">
    <property type="entry name" value="NAD(P)-linked oxidoreductase"/>
    <property type="match status" value="1"/>
</dbReference>
<dbReference type="Pfam" id="PF00248">
    <property type="entry name" value="Aldo_ket_red"/>
    <property type="match status" value="1"/>
</dbReference>
<sequence>MQYRKFGNTSLRVSEIGFGAWGIGGPSMAGDIPIGWGSVDDGVSEKALAKALDLGVNFFDTADFYGLGHSESLLGKVLGNRKDVILASKLGHRLDTNGAIYTDYSAAHIIRSCEGSLRRLNREVIDYYQLHTAKVADLEKGECVEAMEKLRESGKIRYWGVSLNTFSPQAEAEYLFLHKMADGMQLVLNIMNQEALPIVEKSQKLGYGILARMPLQFGLLTGKFSKSTRFPKDDHRVFRLPPALLATALDTLESGVWHLCDKYGLSKTVLAMSFILSFEGVSSVIPGIKTPQQALENTQGIRLLAKEDLDYLCSLYPSPMKSLLGQ</sequence>
<feature type="domain" description="NADP-dependent oxidoreductase" evidence="1">
    <location>
        <begin position="15"/>
        <end position="312"/>
    </location>
</feature>
<accession>A0ABT8CA58</accession>
<dbReference type="InterPro" id="IPR036812">
    <property type="entry name" value="NAD(P)_OxRdtase_dom_sf"/>
</dbReference>
<gene>
    <name evidence="2" type="ORF">QWZ15_15585</name>
</gene>
<organism evidence="2 3">
    <name type="scientific">Cyclobacterium jeungdonense</name>
    <dbReference type="NCBI Taxonomy" id="708087"/>
    <lineage>
        <taxon>Bacteria</taxon>
        <taxon>Pseudomonadati</taxon>
        <taxon>Bacteroidota</taxon>
        <taxon>Cytophagia</taxon>
        <taxon>Cytophagales</taxon>
        <taxon>Cyclobacteriaceae</taxon>
        <taxon>Cyclobacterium</taxon>
    </lineage>
</organism>
<dbReference type="EMBL" id="JAUFQS010000026">
    <property type="protein sequence ID" value="MDN3689256.1"/>
    <property type="molecule type" value="Genomic_DNA"/>
</dbReference>
<dbReference type="PANTHER" id="PTHR43312">
    <property type="entry name" value="D-THREO-ALDOSE 1-DEHYDROGENASE"/>
    <property type="match status" value="1"/>
</dbReference>
<dbReference type="Proteomes" id="UP001236663">
    <property type="component" value="Unassembled WGS sequence"/>
</dbReference>
<keyword evidence="2" id="KW-0560">Oxidoreductase</keyword>
<dbReference type="RefSeq" id="WP_163386163.1">
    <property type="nucleotide sequence ID" value="NZ_JAUFQS010000026.1"/>
</dbReference>
<dbReference type="CDD" id="cd19086">
    <property type="entry name" value="AKR_AKR11C1"/>
    <property type="match status" value="1"/>
</dbReference>
<dbReference type="GO" id="GO:0016491">
    <property type="term" value="F:oxidoreductase activity"/>
    <property type="evidence" value="ECO:0007669"/>
    <property type="project" value="UniProtKB-KW"/>
</dbReference>
<evidence type="ECO:0000313" key="3">
    <source>
        <dbReference type="Proteomes" id="UP001236663"/>
    </source>
</evidence>
<proteinExistence type="predicted"/>
<dbReference type="Gene3D" id="3.20.20.100">
    <property type="entry name" value="NADP-dependent oxidoreductase domain"/>
    <property type="match status" value="1"/>
</dbReference>
<evidence type="ECO:0000259" key="1">
    <source>
        <dbReference type="Pfam" id="PF00248"/>
    </source>
</evidence>
<dbReference type="PANTHER" id="PTHR43312:SF1">
    <property type="entry name" value="NADP-DEPENDENT OXIDOREDUCTASE DOMAIN-CONTAINING PROTEIN"/>
    <property type="match status" value="1"/>
</dbReference>
<dbReference type="InterPro" id="IPR053135">
    <property type="entry name" value="AKR2_Oxidoreductase"/>
</dbReference>
<dbReference type="EC" id="1.1.1.-" evidence="2"/>
<reference evidence="3" key="1">
    <citation type="journal article" date="2019" name="Int. J. Syst. Evol. Microbiol.">
        <title>The Global Catalogue of Microorganisms (GCM) 10K type strain sequencing project: providing services to taxonomists for standard genome sequencing and annotation.</title>
        <authorList>
            <consortium name="The Broad Institute Genomics Platform"/>
            <consortium name="The Broad Institute Genome Sequencing Center for Infectious Disease"/>
            <person name="Wu L."/>
            <person name="Ma J."/>
        </authorList>
    </citation>
    <scope>NUCLEOTIDE SEQUENCE [LARGE SCALE GENOMIC DNA]</scope>
    <source>
        <strain evidence="3">CECT 7706</strain>
    </source>
</reference>
<keyword evidence="3" id="KW-1185">Reference proteome</keyword>
<protein>
    <submittedName>
        <fullName evidence="2">Aldo/keto reductase</fullName>
        <ecNumber evidence="2">1.1.1.-</ecNumber>
    </submittedName>
</protein>